<keyword evidence="2" id="KW-1185">Reference proteome</keyword>
<name>A0A165BRH0_9APHY</name>
<dbReference type="GeneID" id="63819590"/>
<evidence type="ECO:0000313" key="1">
    <source>
        <dbReference type="EMBL" id="KZT01519.1"/>
    </source>
</evidence>
<dbReference type="EMBL" id="KV427663">
    <property type="protein sequence ID" value="KZT01519.1"/>
    <property type="molecule type" value="Genomic_DNA"/>
</dbReference>
<gene>
    <name evidence="1" type="ORF">LAESUDRAFT_459549</name>
</gene>
<proteinExistence type="predicted"/>
<protein>
    <submittedName>
        <fullName evidence="1">Uncharacterized protein</fullName>
    </submittedName>
</protein>
<sequence length="58" mass="6671">MYHTSLHQLINAHSVVSWPPRYQQPPPERKYFCSTEGHAVQNPTALTEDELPVGQVRE</sequence>
<dbReference type="AlphaFoldDB" id="A0A165BRH0"/>
<organism evidence="1 2">
    <name type="scientific">Laetiporus sulphureus 93-53</name>
    <dbReference type="NCBI Taxonomy" id="1314785"/>
    <lineage>
        <taxon>Eukaryota</taxon>
        <taxon>Fungi</taxon>
        <taxon>Dikarya</taxon>
        <taxon>Basidiomycota</taxon>
        <taxon>Agaricomycotina</taxon>
        <taxon>Agaricomycetes</taxon>
        <taxon>Polyporales</taxon>
        <taxon>Laetiporus</taxon>
    </lineage>
</organism>
<reference evidence="1 2" key="1">
    <citation type="journal article" date="2016" name="Mol. Biol. Evol.">
        <title>Comparative Genomics of Early-Diverging Mushroom-Forming Fungi Provides Insights into the Origins of Lignocellulose Decay Capabilities.</title>
        <authorList>
            <person name="Nagy L.G."/>
            <person name="Riley R."/>
            <person name="Tritt A."/>
            <person name="Adam C."/>
            <person name="Daum C."/>
            <person name="Floudas D."/>
            <person name="Sun H."/>
            <person name="Yadav J.S."/>
            <person name="Pangilinan J."/>
            <person name="Larsson K.H."/>
            <person name="Matsuura K."/>
            <person name="Barry K."/>
            <person name="Labutti K."/>
            <person name="Kuo R."/>
            <person name="Ohm R.A."/>
            <person name="Bhattacharya S.S."/>
            <person name="Shirouzu T."/>
            <person name="Yoshinaga Y."/>
            <person name="Martin F.M."/>
            <person name="Grigoriev I.V."/>
            <person name="Hibbett D.S."/>
        </authorList>
    </citation>
    <scope>NUCLEOTIDE SEQUENCE [LARGE SCALE GENOMIC DNA]</scope>
    <source>
        <strain evidence="1 2">93-53</strain>
    </source>
</reference>
<accession>A0A165BRH0</accession>
<evidence type="ECO:0000313" key="2">
    <source>
        <dbReference type="Proteomes" id="UP000076871"/>
    </source>
</evidence>
<dbReference type="Proteomes" id="UP000076871">
    <property type="component" value="Unassembled WGS sequence"/>
</dbReference>
<dbReference type="InParanoid" id="A0A165BRH0"/>
<dbReference type="RefSeq" id="XP_040759259.1">
    <property type="nucleotide sequence ID" value="XM_040902559.1"/>
</dbReference>